<proteinExistence type="predicted"/>
<organism evidence="10 11">
    <name type="scientific">Macaca fascicularis</name>
    <name type="common">Crab-eating macaque</name>
    <name type="synonym">Cynomolgus monkey</name>
    <dbReference type="NCBI Taxonomy" id="9541"/>
    <lineage>
        <taxon>Eukaryota</taxon>
        <taxon>Metazoa</taxon>
        <taxon>Chordata</taxon>
        <taxon>Craniata</taxon>
        <taxon>Vertebrata</taxon>
        <taxon>Euteleostomi</taxon>
        <taxon>Mammalia</taxon>
        <taxon>Eutheria</taxon>
        <taxon>Euarchontoglires</taxon>
        <taxon>Primates</taxon>
        <taxon>Haplorrhini</taxon>
        <taxon>Catarrhini</taxon>
        <taxon>Cercopithecidae</taxon>
        <taxon>Cercopithecinae</taxon>
        <taxon>Macaca</taxon>
    </lineage>
</organism>
<dbReference type="InterPro" id="IPR044066">
    <property type="entry name" value="TRIAD_supradom"/>
</dbReference>
<protein>
    <recommendedName>
        <fullName evidence="9">RING-type domain-containing protein</fullName>
    </recommendedName>
</protein>
<keyword evidence="11" id="KW-1185">Reference proteome</keyword>
<keyword evidence="3" id="KW-0677">Repeat</keyword>
<evidence type="ECO:0000313" key="10">
    <source>
        <dbReference type="Ensembl" id="ENSMFAP00000058967.1"/>
    </source>
</evidence>
<feature type="compositionally biased region" description="Polar residues" evidence="8">
    <location>
        <begin position="70"/>
        <end position="80"/>
    </location>
</feature>
<keyword evidence="7" id="KW-0175">Coiled coil</keyword>
<dbReference type="Proteomes" id="UP000233100">
    <property type="component" value="Chromosome 7"/>
</dbReference>
<evidence type="ECO:0000256" key="6">
    <source>
        <dbReference type="ARBA" id="ARBA00022833"/>
    </source>
</evidence>
<feature type="coiled-coil region" evidence="7">
    <location>
        <begin position="89"/>
        <end position="140"/>
    </location>
</feature>
<sequence>MVCRNQKCKAEFCWVCLGPWEPHGSAWYNCNRYNEDDAKAARDAQELKEYQQRSSPGVPAGVKTKKKNTGRSPETTTSGGCHSPGDSRYQELEVALDSSSATINQLNENIESLKQQKKQVEHQLEEEKKANNDIHKAQTEQLETIHILTLEKADLKTTLYHTKRAARHFEEESKDLAGRLQSSLQRIQELERALSAVCTQQREEDRVSPTSCPVPWQPGFPDAGVSLKVPSAGCSVLPRRQRAHFSLLLCVVVRRSLGLSQLLWVSWGHCGEQTLDTELRGQVPALPLPGCGLGQVPGGVSDTCTVKVQKSTFNMSPFL</sequence>
<keyword evidence="2" id="KW-0479">Metal-binding</keyword>
<reference evidence="10" key="2">
    <citation type="submission" date="2025-08" db="UniProtKB">
        <authorList>
            <consortium name="Ensembl"/>
        </authorList>
    </citation>
    <scope>IDENTIFICATION</scope>
</reference>
<evidence type="ECO:0000256" key="8">
    <source>
        <dbReference type="SAM" id="MobiDB-lite"/>
    </source>
</evidence>
<dbReference type="SUPFAM" id="SSF57850">
    <property type="entry name" value="RING/U-box"/>
    <property type="match status" value="1"/>
</dbReference>
<evidence type="ECO:0000256" key="3">
    <source>
        <dbReference type="ARBA" id="ARBA00022737"/>
    </source>
</evidence>
<dbReference type="GO" id="GO:0016740">
    <property type="term" value="F:transferase activity"/>
    <property type="evidence" value="ECO:0007669"/>
    <property type="project" value="UniProtKB-KW"/>
</dbReference>
<reference evidence="10 11" key="1">
    <citation type="submission" date="2013-03" db="EMBL/GenBank/DDBJ databases">
        <authorList>
            <person name="Warren W."/>
            <person name="Wilson R.K."/>
        </authorList>
    </citation>
    <scope>NUCLEOTIDE SEQUENCE</scope>
</reference>
<evidence type="ECO:0000313" key="11">
    <source>
        <dbReference type="Proteomes" id="UP000233100"/>
    </source>
</evidence>
<evidence type="ECO:0000256" key="4">
    <source>
        <dbReference type="ARBA" id="ARBA00022771"/>
    </source>
</evidence>
<keyword evidence="1" id="KW-0808">Transferase</keyword>
<keyword evidence="5" id="KW-0833">Ubl conjugation pathway</keyword>
<dbReference type="GO" id="GO:0007030">
    <property type="term" value="P:Golgi organization"/>
    <property type="evidence" value="ECO:0007669"/>
    <property type="project" value="TreeGrafter"/>
</dbReference>
<dbReference type="InterPro" id="IPR024858">
    <property type="entry name" value="GOLGA"/>
</dbReference>
<evidence type="ECO:0000256" key="2">
    <source>
        <dbReference type="ARBA" id="ARBA00022723"/>
    </source>
</evidence>
<dbReference type="PANTHER" id="PTHR10881">
    <property type="entry name" value="GOLGIN SUBFAMILY A MEMBER-RELATED"/>
    <property type="match status" value="1"/>
</dbReference>
<dbReference type="GeneTree" id="ENSGT00530000062932"/>
<dbReference type="Ensembl" id="ENSMFAT00000074314.1">
    <property type="protein sequence ID" value="ENSMFAP00000058967.1"/>
    <property type="gene ID" value="ENSMFAG00000049853.1"/>
</dbReference>
<dbReference type="GO" id="GO:0000137">
    <property type="term" value="C:Golgi cis cisterna"/>
    <property type="evidence" value="ECO:0007669"/>
    <property type="project" value="TreeGrafter"/>
</dbReference>
<feature type="domain" description="RING-type" evidence="9">
    <location>
        <begin position="1"/>
        <end position="34"/>
    </location>
</feature>
<feature type="region of interest" description="Disordered" evidence="8">
    <location>
        <begin position="46"/>
        <end position="87"/>
    </location>
</feature>
<dbReference type="GO" id="GO:0008270">
    <property type="term" value="F:zinc ion binding"/>
    <property type="evidence" value="ECO:0007669"/>
    <property type="project" value="UniProtKB-KW"/>
</dbReference>
<evidence type="ECO:0000256" key="5">
    <source>
        <dbReference type="ARBA" id="ARBA00022786"/>
    </source>
</evidence>
<dbReference type="GO" id="GO:0005801">
    <property type="term" value="C:cis-Golgi network"/>
    <property type="evidence" value="ECO:0007669"/>
    <property type="project" value="TreeGrafter"/>
</dbReference>
<accession>A0A7N9IF54</accession>
<evidence type="ECO:0000256" key="1">
    <source>
        <dbReference type="ARBA" id="ARBA00022679"/>
    </source>
</evidence>
<keyword evidence="4" id="KW-0863">Zinc-finger</keyword>
<keyword evidence="6" id="KW-0862">Zinc</keyword>
<dbReference type="AlphaFoldDB" id="A0A7N9IF54"/>
<dbReference type="Gene3D" id="1.20.120.1750">
    <property type="match status" value="1"/>
</dbReference>
<evidence type="ECO:0000259" key="9">
    <source>
        <dbReference type="PROSITE" id="PS51873"/>
    </source>
</evidence>
<dbReference type="GO" id="GO:0032580">
    <property type="term" value="C:Golgi cisterna membrane"/>
    <property type="evidence" value="ECO:0007669"/>
    <property type="project" value="TreeGrafter"/>
</dbReference>
<evidence type="ECO:0000256" key="7">
    <source>
        <dbReference type="SAM" id="Coils"/>
    </source>
</evidence>
<reference evidence="10" key="3">
    <citation type="submission" date="2025-09" db="UniProtKB">
        <authorList>
            <consortium name="Ensembl"/>
        </authorList>
    </citation>
    <scope>IDENTIFICATION</scope>
</reference>
<dbReference type="PANTHER" id="PTHR10881:SF44">
    <property type="entry name" value="GOLGIN SUBFAMILY A MEMBER 6A-RELATED"/>
    <property type="match status" value="1"/>
</dbReference>
<dbReference type="PROSITE" id="PS51873">
    <property type="entry name" value="TRIAD"/>
    <property type="match status" value="1"/>
</dbReference>
<name>A0A7N9IF54_MACFA</name>